<dbReference type="OrthoDB" id="303040at2157"/>
<protein>
    <recommendedName>
        <fullName evidence="4">Twin-arginine translocation signal domain-containing protein</fullName>
    </recommendedName>
</protein>
<dbReference type="InterPro" id="IPR006311">
    <property type="entry name" value="TAT_signal"/>
</dbReference>
<dbReference type="Proteomes" id="UP000770586">
    <property type="component" value="Unassembled WGS sequence"/>
</dbReference>
<dbReference type="AlphaFoldDB" id="A0A8J7UMU3"/>
<proteinExistence type="predicted"/>
<evidence type="ECO:0000256" key="1">
    <source>
        <dbReference type="SAM" id="MobiDB-lite"/>
    </source>
</evidence>
<feature type="region of interest" description="Disordered" evidence="1">
    <location>
        <begin position="37"/>
        <end position="72"/>
    </location>
</feature>
<dbReference type="EMBL" id="JAGGKE010000009">
    <property type="protein sequence ID" value="MBP1902464.1"/>
    <property type="molecule type" value="Genomic_DNA"/>
</dbReference>
<accession>A0A8J7UMU3</accession>
<keyword evidence="3" id="KW-1185">Reference proteome</keyword>
<feature type="region of interest" description="Disordered" evidence="1">
    <location>
        <begin position="1"/>
        <end position="24"/>
    </location>
</feature>
<reference evidence="2 3" key="1">
    <citation type="submission" date="2021-03" db="EMBL/GenBank/DDBJ databases">
        <title>Genomic Encyclopedia of Type Strains, Phase IV (KMG-IV): sequencing the most valuable type-strain genomes for metagenomic binning, comparative biology and taxonomic classification.</title>
        <authorList>
            <person name="Goeker M."/>
        </authorList>
    </citation>
    <scope>NUCLEOTIDE SEQUENCE [LARGE SCALE GENOMIC DNA]</scope>
    <source>
        <strain evidence="2 3">DSM 12287</strain>
    </source>
</reference>
<feature type="compositionally biased region" description="Low complexity" evidence="1">
    <location>
        <begin position="1"/>
        <end position="16"/>
    </location>
</feature>
<sequence length="449" mass="47038">MTRGSGPDRGPGSRRGSSSRRRLLAGVATAGAAALAGCSGLPFTGDEERREAPPSLPSDAVGPIDWPASPYPVTVPASLADAHETRAREMLADVPADPDVPNAAVAAAVGDDRERALRRADAAIPEEWPVDTLSAWRRRRGDAAEVRGAYRAATGADDGSELAARRRAIRDDRGALASGIEYRGESAVEAVLAYEPVESLLGECASYVEPRVTYPADPVAEPFRAGEAVARVERAAAAAADAEGVREAFLSERDGAAARWASLVAAADGLRGSVSRTHATVRERTDGEDPLGDEDLSGTVAQELAAVSETRVESAAEDVERAIDAGDHATAVIESGTSLAEIEALRATVEEIRGGEHRDAPTEASVRSAAERARTTVSEVVDRDDPLATRLVRPGLEIVGYVADRIEEGYGSARRSQAELAYADLYASAVPAAAAFVRERLEQADSGAN</sequence>
<dbReference type="RefSeq" id="WP_210113334.1">
    <property type="nucleotide sequence ID" value="NZ_BAAADX010000001.1"/>
</dbReference>
<gene>
    <name evidence="2" type="ORF">J2744_002156</name>
</gene>
<name>A0A8J7UMU3_9EURY</name>
<dbReference type="PROSITE" id="PS51318">
    <property type="entry name" value="TAT"/>
    <property type="match status" value="1"/>
</dbReference>
<evidence type="ECO:0000313" key="2">
    <source>
        <dbReference type="EMBL" id="MBP1902464.1"/>
    </source>
</evidence>
<organism evidence="2 3">
    <name type="scientific">Halorubrum trapanicum</name>
    <dbReference type="NCBI Taxonomy" id="29284"/>
    <lineage>
        <taxon>Archaea</taxon>
        <taxon>Methanobacteriati</taxon>
        <taxon>Methanobacteriota</taxon>
        <taxon>Stenosarchaea group</taxon>
        <taxon>Halobacteria</taxon>
        <taxon>Halobacteriales</taxon>
        <taxon>Haloferacaceae</taxon>
        <taxon>Halorubrum</taxon>
    </lineage>
</organism>
<evidence type="ECO:0000313" key="3">
    <source>
        <dbReference type="Proteomes" id="UP000770586"/>
    </source>
</evidence>
<evidence type="ECO:0008006" key="4">
    <source>
        <dbReference type="Google" id="ProtNLM"/>
    </source>
</evidence>
<comment type="caution">
    <text evidence="2">The sequence shown here is derived from an EMBL/GenBank/DDBJ whole genome shotgun (WGS) entry which is preliminary data.</text>
</comment>